<name>A0A6N8SFR8_9HYPH</name>
<proteinExistence type="predicted"/>
<keyword evidence="2" id="KW-1185">Reference proteome</keyword>
<dbReference type="RefSeq" id="WP_160861218.1">
    <property type="nucleotide sequence ID" value="NZ_WUMK01000008.1"/>
</dbReference>
<sequence length="139" mass="15983">MDLLRFFRTSRRPAAPAAEQNDLYIYRSAGPKRIVVVTLFDVARDKHDEIIAKVGKTFAGYDKIVYVTDLPEFLHFRAAGAAFEYFPSLAEQKRHHDTLSWRAYLAARWEIILAKWQPEHVLAYGANIDRFLAAAEEQA</sequence>
<dbReference type="OrthoDB" id="7848607at2"/>
<evidence type="ECO:0000313" key="2">
    <source>
        <dbReference type="Proteomes" id="UP000435802"/>
    </source>
</evidence>
<accession>A0A6N8SFR8</accession>
<dbReference type="AlphaFoldDB" id="A0A6N8SFR8"/>
<gene>
    <name evidence="1" type="ORF">GR138_21065</name>
</gene>
<comment type="caution">
    <text evidence="1">The sequence shown here is derived from an EMBL/GenBank/DDBJ whole genome shotgun (WGS) entry which is preliminary data.</text>
</comment>
<dbReference type="Proteomes" id="UP000435802">
    <property type="component" value="Unassembled WGS sequence"/>
</dbReference>
<organism evidence="1 2">
    <name type="scientific">Shinella kummerowiae</name>
    <dbReference type="NCBI Taxonomy" id="417745"/>
    <lineage>
        <taxon>Bacteria</taxon>
        <taxon>Pseudomonadati</taxon>
        <taxon>Pseudomonadota</taxon>
        <taxon>Alphaproteobacteria</taxon>
        <taxon>Hyphomicrobiales</taxon>
        <taxon>Rhizobiaceae</taxon>
        <taxon>Shinella</taxon>
    </lineage>
</organism>
<protein>
    <recommendedName>
        <fullName evidence="3">Glycosyltransferase family 1 protein</fullName>
    </recommendedName>
</protein>
<evidence type="ECO:0000313" key="1">
    <source>
        <dbReference type="EMBL" id="MXN47699.1"/>
    </source>
</evidence>
<evidence type="ECO:0008006" key="3">
    <source>
        <dbReference type="Google" id="ProtNLM"/>
    </source>
</evidence>
<reference evidence="1 2" key="1">
    <citation type="submission" date="2019-12" db="EMBL/GenBank/DDBJ databases">
        <title>Shinella kummerowiae sp. nov., a symbiotic bacterium isolated from root nodules of the herbal legume Kummerowia stipulacea.</title>
        <authorList>
            <person name="Gao J."/>
        </authorList>
    </citation>
    <scope>NUCLEOTIDE SEQUENCE [LARGE SCALE GENOMIC DNA]</scope>
    <source>
        <strain evidence="1 2">CCBAU 25048</strain>
    </source>
</reference>
<dbReference type="EMBL" id="WUMK01000008">
    <property type="protein sequence ID" value="MXN47699.1"/>
    <property type="molecule type" value="Genomic_DNA"/>
</dbReference>